<reference evidence="9" key="1">
    <citation type="submission" date="2024-06" db="EMBL/GenBank/DDBJ databases">
        <authorList>
            <person name="Ryan C."/>
        </authorList>
    </citation>
    <scope>NUCLEOTIDE SEQUENCE [LARGE SCALE GENOMIC DNA]</scope>
</reference>
<organism evidence="8 9">
    <name type="scientific">Urochloa decumbens</name>
    <dbReference type="NCBI Taxonomy" id="240449"/>
    <lineage>
        <taxon>Eukaryota</taxon>
        <taxon>Viridiplantae</taxon>
        <taxon>Streptophyta</taxon>
        <taxon>Embryophyta</taxon>
        <taxon>Tracheophyta</taxon>
        <taxon>Spermatophyta</taxon>
        <taxon>Magnoliopsida</taxon>
        <taxon>Liliopsida</taxon>
        <taxon>Poales</taxon>
        <taxon>Poaceae</taxon>
        <taxon>PACMAD clade</taxon>
        <taxon>Panicoideae</taxon>
        <taxon>Panicodae</taxon>
        <taxon>Paniceae</taxon>
        <taxon>Melinidinae</taxon>
        <taxon>Urochloa</taxon>
    </lineage>
</organism>
<feature type="domain" description="Protein kinase" evidence="6">
    <location>
        <begin position="35"/>
        <end position="301"/>
    </location>
</feature>
<dbReference type="SUPFAM" id="SSF49354">
    <property type="entry name" value="PapD-like"/>
    <property type="match status" value="1"/>
</dbReference>
<keyword evidence="9" id="KW-1185">Reference proteome</keyword>
<gene>
    <name evidence="8" type="ORF">URODEC1_LOCUS55252</name>
</gene>
<feature type="domain" description="MSP" evidence="7">
    <location>
        <begin position="656"/>
        <end position="777"/>
    </location>
</feature>
<evidence type="ECO:0000259" key="6">
    <source>
        <dbReference type="PROSITE" id="PS50011"/>
    </source>
</evidence>
<protein>
    <submittedName>
        <fullName evidence="8">Uncharacterized protein</fullName>
    </submittedName>
</protein>
<dbReference type="Gene3D" id="2.60.40.10">
    <property type="entry name" value="Immunoglobulins"/>
    <property type="match status" value="1"/>
</dbReference>
<evidence type="ECO:0000256" key="5">
    <source>
        <dbReference type="PROSITE-ProRule" id="PRU10141"/>
    </source>
</evidence>
<evidence type="ECO:0000313" key="8">
    <source>
        <dbReference type="EMBL" id="CAL4979442.1"/>
    </source>
</evidence>
<dbReference type="GO" id="GO:0016301">
    <property type="term" value="F:kinase activity"/>
    <property type="evidence" value="ECO:0007669"/>
    <property type="project" value="UniProtKB-KW"/>
</dbReference>
<dbReference type="GO" id="GO:0005524">
    <property type="term" value="F:ATP binding"/>
    <property type="evidence" value="ECO:0007669"/>
    <property type="project" value="UniProtKB-UniRule"/>
</dbReference>
<evidence type="ECO:0000256" key="4">
    <source>
        <dbReference type="ARBA" id="ARBA00022840"/>
    </source>
</evidence>
<dbReference type="InterPro" id="IPR000535">
    <property type="entry name" value="MSP_dom"/>
</dbReference>
<dbReference type="SUPFAM" id="SSF56112">
    <property type="entry name" value="Protein kinase-like (PK-like)"/>
    <property type="match status" value="2"/>
</dbReference>
<dbReference type="InterPro" id="IPR013783">
    <property type="entry name" value="Ig-like_fold"/>
</dbReference>
<dbReference type="Gene3D" id="1.10.510.10">
    <property type="entry name" value="Transferase(Phosphotransferase) domain 1"/>
    <property type="match status" value="2"/>
</dbReference>
<dbReference type="InterPro" id="IPR000719">
    <property type="entry name" value="Prot_kinase_dom"/>
</dbReference>
<dbReference type="AlphaFoldDB" id="A0ABC9AK74"/>
<feature type="domain" description="Protein kinase" evidence="6">
    <location>
        <begin position="372"/>
        <end position="653"/>
    </location>
</feature>
<dbReference type="PROSITE" id="PS00108">
    <property type="entry name" value="PROTEIN_KINASE_ST"/>
    <property type="match status" value="1"/>
</dbReference>
<dbReference type="PROSITE" id="PS00107">
    <property type="entry name" value="PROTEIN_KINASE_ATP"/>
    <property type="match status" value="1"/>
</dbReference>
<dbReference type="PROSITE" id="PS50011">
    <property type="entry name" value="PROTEIN_KINASE_DOM"/>
    <property type="match status" value="2"/>
</dbReference>
<dbReference type="EMBL" id="OZ075131">
    <property type="protein sequence ID" value="CAL4979442.1"/>
    <property type="molecule type" value="Genomic_DNA"/>
</dbReference>
<dbReference type="InterPro" id="IPR011009">
    <property type="entry name" value="Kinase-like_dom_sf"/>
</dbReference>
<reference evidence="8 9" key="2">
    <citation type="submission" date="2024-10" db="EMBL/GenBank/DDBJ databases">
        <authorList>
            <person name="Ryan C."/>
        </authorList>
    </citation>
    <scope>NUCLEOTIDE SEQUENCE [LARGE SCALE GENOMIC DNA]</scope>
</reference>
<dbReference type="InterPro" id="IPR017441">
    <property type="entry name" value="Protein_kinase_ATP_BS"/>
</dbReference>
<keyword evidence="2 5" id="KW-0547">Nucleotide-binding</keyword>
<dbReference type="PANTHER" id="PTHR45707">
    <property type="entry name" value="C2 CALCIUM/LIPID-BINDING PLANT PHOSPHORIBOSYLTRANSFERASE FAMILY PROTEIN"/>
    <property type="match status" value="1"/>
</dbReference>
<proteinExistence type="predicted"/>
<evidence type="ECO:0000256" key="2">
    <source>
        <dbReference type="ARBA" id="ARBA00022741"/>
    </source>
</evidence>
<keyword evidence="3" id="KW-0418">Kinase</keyword>
<dbReference type="SMART" id="SM00220">
    <property type="entry name" value="S_TKc"/>
    <property type="match status" value="2"/>
</dbReference>
<dbReference type="Pfam" id="PF00635">
    <property type="entry name" value="Motile_Sperm"/>
    <property type="match status" value="1"/>
</dbReference>
<dbReference type="PROSITE" id="PS50202">
    <property type="entry name" value="MSP"/>
    <property type="match status" value="1"/>
</dbReference>
<dbReference type="InterPro" id="IPR008962">
    <property type="entry name" value="PapD-like_sf"/>
</dbReference>
<dbReference type="Pfam" id="PF00069">
    <property type="entry name" value="Pkinase"/>
    <property type="match status" value="2"/>
</dbReference>
<sequence length="777" mass="89020">MGDQESEVEDLERILSDANMEPIKIPYAVIKSITKNFAQVIGDGGFGVVYLGGLQNGMVAVKKISSKDLSDKQFLDEVSCLKKVKHKNIVRFLGYCADTQGEVVEVEGKLRIVEVLQRLLCFEYIPNGNLHHYLKEKGHGHGWHICYQIIRGICQGLCYLHRERITHLDLKPENVLLGAHMEPKITDFGLSRFIDEKQSIIFATNCFGTLGYMAPEFIDKRQISLKSDIFSLGTIMTRLLTGSNDSIVENWHESLDVNCPQMQRCIEIAKICVDRDPRNRPTIDKIILMLDEVDSVKQMMVPPVINEPRNDPRSSLYQVVQRFRALPAQTLSEHSRMVDIYKELNVLEHILEGSERPSNLSYPLLQFITENFSVERRVGQNEFGEYFKGIVRIVDVTRLSGSLNINDGMFHRQVENMILARHQNIIRFIGYCSHAAEKEVDIDGKIVIAEKRERLLCFEYLRNGNLKKYLSDELRGFEWPTRFQIIKGICEGLCYLHKENDIIHMDLKPASILLDDHMVPKITDFGISGLIIRSNKRLQRLGYSAPESMFAGTISRKTDIYSLGVVITEVVTGTKEKPIITNVLRRWKHRWNKSAEHVPFWYQQVTKCLELAQSCLHKDPNKRPIIWDIIRVLNELGKDAINVSTFDQISPYLKDMLGIQPLELHFQFQLNTVITRSVELANDTDDYFAYRITNSSLLPYCTQPSKNIVPPQSKRSVTVTLQALEMAPDKCKYGTSQFYVQSTRVDQSLTGEDITEDMFNEKPGKVVDKVDLIVVLE</sequence>
<evidence type="ECO:0000256" key="1">
    <source>
        <dbReference type="ARBA" id="ARBA00022679"/>
    </source>
</evidence>
<dbReference type="InterPro" id="IPR008271">
    <property type="entry name" value="Ser/Thr_kinase_AS"/>
</dbReference>
<name>A0ABC9AK74_9POAL</name>
<accession>A0ABC9AK74</accession>
<keyword evidence="1" id="KW-0808">Transferase</keyword>
<evidence type="ECO:0000259" key="7">
    <source>
        <dbReference type="PROSITE" id="PS50202"/>
    </source>
</evidence>
<dbReference type="Proteomes" id="UP001497457">
    <property type="component" value="Chromosome 21rd"/>
</dbReference>
<dbReference type="Gene3D" id="3.30.200.20">
    <property type="entry name" value="Phosphorylase Kinase, domain 1"/>
    <property type="match status" value="1"/>
</dbReference>
<dbReference type="PANTHER" id="PTHR45707:SF43">
    <property type="entry name" value="PROTEIN KINASE DOMAIN-CONTAINING PROTEIN"/>
    <property type="match status" value="1"/>
</dbReference>
<keyword evidence="4 5" id="KW-0067">ATP-binding</keyword>
<feature type="binding site" evidence="5">
    <location>
        <position position="63"/>
    </location>
    <ligand>
        <name>ATP</name>
        <dbReference type="ChEBI" id="CHEBI:30616"/>
    </ligand>
</feature>
<evidence type="ECO:0000313" key="9">
    <source>
        <dbReference type="Proteomes" id="UP001497457"/>
    </source>
</evidence>
<evidence type="ECO:0000256" key="3">
    <source>
        <dbReference type="ARBA" id="ARBA00022777"/>
    </source>
</evidence>